<feature type="domain" description="Glycosyltransferase 2-like" evidence="2">
    <location>
        <begin position="4"/>
        <end position="157"/>
    </location>
</feature>
<keyword evidence="3" id="KW-0808">Transferase</keyword>
<dbReference type="GO" id="GO:0016740">
    <property type="term" value="F:transferase activity"/>
    <property type="evidence" value="ECO:0007669"/>
    <property type="project" value="UniProtKB-KW"/>
</dbReference>
<proteinExistence type="predicted"/>
<dbReference type="SUPFAM" id="SSF53448">
    <property type="entry name" value="Nucleotide-diphospho-sugar transferases"/>
    <property type="match status" value="1"/>
</dbReference>
<name>A0A1V1PH19_9BACT</name>
<comment type="caution">
    <text evidence="3">The sequence shown here is derived from an EMBL/GenBank/DDBJ whole genome shotgun (WGS) entry which is preliminary data.</text>
</comment>
<evidence type="ECO:0000259" key="2">
    <source>
        <dbReference type="Pfam" id="PF00535"/>
    </source>
</evidence>
<dbReference type="PANTHER" id="PTHR48090">
    <property type="entry name" value="UNDECAPRENYL-PHOSPHATE 4-DEOXY-4-FORMAMIDO-L-ARABINOSE TRANSFERASE-RELATED"/>
    <property type="match status" value="1"/>
</dbReference>
<reference evidence="4" key="1">
    <citation type="submission" date="2012-11" db="EMBL/GenBank/DDBJ databases">
        <authorList>
            <person name="Lucero-Rivera Y.E."/>
            <person name="Tovar-Ramirez D."/>
        </authorList>
    </citation>
    <scope>NUCLEOTIDE SEQUENCE [LARGE SCALE GENOMIC DNA]</scope>
    <source>
        <strain evidence="4">Araruama</strain>
    </source>
</reference>
<protein>
    <submittedName>
        <fullName evidence="3">Family 2 glycosyl transferase</fullName>
    </submittedName>
</protein>
<dbReference type="InterPro" id="IPR029044">
    <property type="entry name" value="Nucleotide-diphossugar_trans"/>
</dbReference>
<dbReference type="PANTHER" id="PTHR48090:SF7">
    <property type="entry name" value="RFBJ PROTEIN"/>
    <property type="match status" value="1"/>
</dbReference>
<dbReference type="AlphaFoldDB" id="A0A1V1PH19"/>
<dbReference type="EMBL" id="ATBP01000021">
    <property type="protein sequence ID" value="ETR74090.1"/>
    <property type="molecule type" value="Genomic_DNA"/>
</dbReference>
<gene>
    <name evidence="3" type="ORF">OMM_00448</name>
</gene>
<evidence type="ECO:0000256" key="1">
    <source>
        <dbReference type="SAM" id="Phobius"/>
    </source>
</evidence>
<sequence length="283" mass="31677">MKVSIIIPAYNESPTIGNLLNEVQLYYPEAELIVIDDASSDNTAKIARDAGATVFCHPYNIGNGAAIKTGIRQATGDIFVFMDADGQHAPADIQKLLAPIPEYDMVVGARKRKYKYSWIRTFGNSIYNALASYVTGFQVQDLTSGFRAIKKDVVQKYVYLLPNTYSYPTTLTLTVLKSGRSLAYVPIEPVKRLSGKSQIKIFKDGVGFFMIILKICTLYSPLRIFFPLSLCFFGAGLFWYARTWLIQGRFTNMGALLFSTSVIVFLMGLISEQICQMRLEKSE</sequence>
<dbReference type="Pfam" id="PF00535">
    <property type="entry name" value="Glycos_transf_2"/>
    <property type="match status" value="1"/>
</dbReference>
<dbReference type="Gene3D" id="3.90.550.10">
    <property type="entry name" value="Spore Coat Polysaccharide Biosynthesis Protein SpsA, Chain A"/>
    <property type="match status" value="1"/>
</dbReference>
<dbReference type="InterPro" id="IPR050256">
    <property type="entry name" value="Glycosyltransferase_2"/>
</dbReference>
<keyword evidence="1" id="KW-0812">Transmembrane</keyword>
<evidence type="ECO:0000313" key="4">
    <source>
        <dbReference type="Proteomes" id="UP000189670"/>
    </source>
</evidence>
<feature type="transmembrane region" description="Helical" evidence="1">
    <location>
        <begin position="253"/>
        <end position="271"/>
    </location>
</feature>
<keyword evidence="1" id="KW-1133">Transmembrane helix</keyword>
<dbReference type="Proteomes" id="UP000189670">
    <property type="component" value="Unassembled WGS sequence"/>
</dbReference>
<dbReference type="CDD" id="cd04179">
    <property type="entry name" value="DPM_DPG-synthase_like"/>
    <property type="match status" value="1"/>
</dbReference>
<organism evidence="3 4">
    <name type="scientific">Candidatus Magnetoglobus multicellularis str. Araruama</name>
    <dbReference type="NCBI Taxonomy" id="890399"/>
    <lineage>
        <taxon>Bacteria</taxon>
        <taxon>Pseudomonadati</taxon>
        <taxon>Thermodesulfobacteriota</taxon>
        <taxon>Desulfobacteria</taxon>
        <taxon>Desulfobacterales</taxon>
        <taxon>Desulfobacteraceae</taxon>
        <taxon>Candidatus Magnetoglobus</taxon>
    </lineage>
</organism>
<dbReference type="InterPro" id="IPR001173">
    <property type="entry name" value="Glyco_trans_2-like"/>
</dbReference>
<keyword evidence="1" id="KW-0472">Membrane</keyword>
<feature type="transmembrane region" description="Helical" evidence="1">
    <location>
        <begin position="224"/>
        <end position="241"/>
    </location>
</feature>
<accession>A0A1V1PH19</accession>
<evidence type="ECO:0000313" key="3">
    <source>
        <dbReference type="EMBL" id="ETR74090.1"/>
    </source>
</evidence>